<reference evidence="1 2" key="1">
    <citation type="journal article" date="2024" name="Plant J.">
        <title>Genome sequences and population genomics reveal climatic adaptation and genomic divergence between two closely related sweetgum species.</title>
        <authorList>
            <person name="Xu W.Q."/>
            <person name="Ren C.Q."/>
            <person name="Zhang X.Y."/>
            <person name="Comes H.P."/>
            <person name="Liu X.H."/>
            <person name="Li Y.G."/>
            <person name="Kettle C.J."/>
            <person name="Jalonen R."/>
            <person name="Gaisberger H."/>
            <person name="Ma Y.Z."/>
            <person name="Qiu Y.X."/>
        </authorList>
    </citation>
    <scope>NUCLEOTIDE SEQUENCE [LARGE SCALE GENOMIC DNA]</scope>
    <source>
        <strain evidence="1">Hangzhou</strain>
    </source>
</reference>
<dbReference type="AlphaFoldDB" id="A0AAP0RK95"/>
<dbReference type="Proteomes" id="UP001415857">
    <property type="component" value="Unassembled WGS sequence"/>
</dbReference>
<comment type="caution">
    <text evidence="1">The sequence shown here is derived from an EMBL/GenBank/DDBJ whole genome shotgun (WGS) entry which is preliminary data.</text>
</comment>
<sequence length="97" mass="10692">MVKVHYGYLSYHVSSTEVALSGDVTFHRLVKDYHEELLVMLSKSQVHTQVSAQIDPIKVEAMGIVNLLSIGSKKKGDLGAIVIKEIIDLSRVMGVLL</sequence>
<gene>
    <name evidence="1" type="ORF">L1049_013218</name>
</gene>
<accession>A0AAP0RK95</accession>
<protein>
    <submittedName>
        <fullName evidence="1">Uncharacterized protein</fullName>
    </submittedName>
</protein>
<organism evidence="1 2">
    <name type="scientific">Liquidambar formosana</name>
    <name type="common">Formosan gum</name>
    <dbReference type="NCBI Taxonomy" id="63359"/>
    <lineage>
        <taxon>Eukaryota</taxon>
        <taxon>Viridiplantae</taxon>
        <taxon>Streptophyta</taxon>
        <taxon>Embryophyta</taxon>
        <taxon>Tracheophyta</taxon>
        <taxon>Spermatophyta</taxon>
        <taxon>Magnoliopsida</taxon>
        <taxon>eudicotyledons</taxon>
        <taxon>Gunneridae</taxon>
        <taxon>Pentapetalae</taxon>
        <taxon>Saxifragales</taxon>
        <taxon>Altingiaceae</taxon>
        <taxon>Liquidambar</taxon>
    </lineage>
</organism>
<proteinExistence type="predicted"/>
<keyword evidence="2" id="KW-1185">Reference proteome</keyword>
<dbReference type="EMBL" id="JBBPBK010000008">
    <property type="protein sequence ID" value="KAK9279539.1"/>
    <property type="molecule type" value="Genomic_DNA"/>
</dbReference>
<evidence type="ECO:0000313" key="1">
    <source>
        <dbReference type="EMBL" id="KAK9279539.1"/>
    </source>
</evidence>
<evidence type="ECO:0000313" key="2">
    <source>
        <dbReference type="Proteomes" id="UP001415857"/>
    </source>
</evidence>
<name>A0AAP0RK95_LIQFO</name>